<dbReference type="PROSITE" id="PS51900">
    <property type="entry name" value="CB"/>
    <property type="match status" value="1"/>
</dbReference>
<dbReference type="GO" id="GO:0015074">
    <property type="term" value="P:DNA integration"/>
    <property type="evidence" value="ECO:0007669"/>
    <property type="project" value="UniProtKB-KW"/>
</dbReference>
<dbReference type="GO" id="GO:0003677">
    <property type="term" value="F:DNA binding"/>
    <property type="evidence" value="ECO:0007669"/>
    <property type="project" value="UniProtKB-UniRule"/>
</dbReference>
<keyword evidence="4" id="KW-0233">DNA recombination</keyword>
<feature type="domain" description="Core-binding (CB)" evidence="6">
    <location>
        <begin position="133"/>
        <end position="213"/>
    </location>
</feature>
<keyword evidence="3 5" id="KW-0238">DNA-binding</keyword>
<evidence type="ECO:0000256" key="1">
    <source>
        <dbReference type="ARBA" id="ARBA00008857"/>
    </source>
</evidence>
<proteinExistence type="inferred from homology"/>
<dbReference type="InterPro" id="IPR053876">
    <property type="entry name" value="Phage_int_M"/>
</dbReference>
<dbReference type="InterPro" id="IPR013762">
    <property type="entry name" value="Integrase-like_cat_sf"/>
</dbReference>
<evidence type="ECO:0000259" key="6">
    <source>
        <dbReference type="PROSITE" id="PS51900"/>
    </source>
</evidence>
<dbReference type="Gene3D" id="3.30.160.390">
    <property type="entry name" value="Integrase, DNA-binding domain"/>
    <property type="match status" value="1"/>
</dbReference>
<dbReference type="InterPro" id="IPR011010">
    <property type="entry name" value="DNA_brk_join_enz"/>
</dbReference>
<reference evidence="7 8" key="1">
    <citation type="submission" date="2020-10" db="EMBL/GenBank/DDBJ databases">
        <title>Connecting structure to function with the recovery of over 1000 high-quality activated sludge metagenome-assembled genomes encoding full-length rRNA genes using long-read sequencing.</title>
        <authorList>
            <person name="Singleton C.M."/>
            <person name="Petriglieri F."/>
            <person name="Kristensen J.M."/>
            <person name="Kirkegaard R.H."/>
            <person name="Michaelsen T.Y."/>
            <person name="Andersen M.H."/>
            <person name="Karst S.M."/>
            <person name="Dueholm M.S."/>
            <person name="Nielsen P.H."/>
            <person name="Albertsen M."/>
        </authorList>
    </citation>
    <scope>NUCLEOTIDE SEQUENCE [LARGE SCALE GENOMIC DNA]</scope>
    <source>
        <strain evidence="7">OdNE_18-Q3-R46-58_MAXAC.008</strain>
    </source>
</reference>
<gene>
    <name evidence="7" type="ORF">IPN91_13385</name>
</gene>
<dbReference type="Gene3D" id="1.10.443.10">
    <property type="entry name" value="Intergrase catalytic core"/>
    <property type="match status" value="1"/>
</dbReference>
<evidence type="ECO:0000256" key="3">
    <source>
        <dbReference type="ARBA" id="ARBA00023125"/>
    </source>
</evidence>
<dbReference type="PANTHER" id="PTHR30629">
    <property type="entry name" value="PROPHAGE INTEGRASE"/>
    <property type="match status" value="1"/>
</dbReference>
<dbReference type="Pfam" id="PF22022">
    <property type="entry name" value="Phage_int_M"/>
    <property type="match status" value="1"/>
</dbReference>
<dbReference type="InterPro" id="IPR010998">
    <property type="entry name" value="Integrase_recombinase_N"/>
</dbReference>
<dbReference type="PANTHER" id="PTHR30629:SF2">
    <property type="entry name" value="PROPHAGE INTEGRASE INTS-RELATED"/>
    <property type="match status" value="1"/>
</dbReference>
<evidence type="ECO:0000256" key="4">
    <source>
        <dbReference type="ARBA" id="ARBA00023172"/>
    </source>
</evidence>
<comment type="caution">
    <text evidence="7">The sequence shown here is derived from an EMBL/GenBank/DDBJ whole genome shotgun (WGS) entry which is preliminary data.</text>
</comment>
<keyword evidence="2" id="KW-0229">DNA integration</keyword>
<dbReference type="SUPFAM" id="SSF56349">
    <property type="entry name" value="DNA breaking-rejoining enzymes"/>
    <property type="match status" value="1"/>
</dbReference>
<protein>
    <submittedName>
        <fullName evidence="7">Integrase</fullName>
    </submittedName>
</protein>
<dbReference type="EMBL" id="JADKCH010000023">
    <property type="protein sequence ID" value="MBK8573590.1"/>
    <property type="molecule type" value="Genomic_DNA"/>
</dbReference>
<dbReference type="Gene3D" id="1.10.150.130">
    <property type="match status" value="1"/>
</dbReference>
<evidence type="ECO:0000256" key="2">
    <source>
        <dbReference type="ARBA" id="ARBA00022908"/>
    </source>
</evidence>
<comment type="similarity">
    <text evidence="1">Belongs to the 'phage' integrase family.</text>
</comment>
<dbReference type="AlphaFoldDB" id="A0A936K7W3"/>
<dbReference type="InterPro" id="IPR038488">
    <property type="entry name" value="Integrase_DNA-bd_sf"/>
</dbReference>
<accession>A0A936K7W3</accession>
<dbReference type="GO" id="GO:0006310">
    <property type="term" value="P:DNA recombination"/>
    <property type="evidence" value="ECO:0007669"/>
    <property type="project" value="UniProtKB-KW"/>
</dbReference>
<name>A0A936K7W3_9BACT</name>
<evidence type="ECO:0000313" key="7">
    <source>
        <dbReference type="EMBL" id="MBK8573590.1"/>
    </source>
</evidence>
<organism evidence="7 8">
    <name type="scientific">Candidatus Geothrix odensensis</name>
    <dbReference type="NCBI Taxonomy" id="2954440"/>
    <lineage>
        <taxon>Bacteria</taxon>
        <taxon>Pseudomonadati</taxon>
        <taxon>Acidobacteriota</taxon>
        <taxon>Holophagae</taxon>
        <taxon>Holophagales</taxon>
        <taxon>Holophagaceae</taxon>
        <taxon>Geothrix</taxon>
    </lineage>
</organism>
<evidence type="ECO:0000256" key="5">
    <source>
        <dbReference type="PROSITE-ProRule" id="PRU01248"/>
    </source>
</evidence>
<dbReference type="InterPro" id="IPR025166">
    <property type="entry name" value="Integrase_DNA_bind_dom"/>
</dbReference>
<evidence type="ECO:0000313" key="8">
    <source>
        <dbReference type="Proteomes" id="UP000709959"/>
    </source>
</evidence>
<sequence length="476" mass="54513">MAKVTRSGKGPVFEVATLAAWHEPGTFCDHVGGGLYLQVRQVCVNGVKQWETTKQGKRVAKVTKYWTFRYWRKSRDGGRKLKEFGIGPFTDYSLEEAREIATEQRKIRRKFEDPILVRKKRKQELRDMVDSMKTFEEAAQACWESHKPRWTPGYAEDWLNSLKTHVYPMLGSMEIRSIRTTHVEGVLKPVWHEKAETASRVRSRIEKVFNFAKGKEWYSEDNPAAWDGNLDALLIESPRLKKLVNHPSLPFSQIGAFTEVLRQEKGTAARALEFLILNASRPWEVRGAMGEEFDLEKALWTVPAVRMKAGKEHVIPLSPRAVEIIRSMGKLKTGQFVFPGGKPETCLSDAAMAALIKRMDAHREEKEQTGWRDPKGKRIVPHGFRATFKTWGQDFTEFDRQVIEFALAHGLPDKTEAAYSRGAMIKKRRPLMDAWAEFCATKGLGNAAERKFRRVRDYSVPNPQTVLVEVFDEQSS</sequence>
<dbReference type="Pfam" id="PF13356">
    <property type="entry name" value="Arm-DNA-bind_3"/>
    <property type="match status" value="1"/>
</dbReference>
<dbReference type="InterPro" id="IPR044068">
    <property type="entry name" value="CB"/>
</dbReference>
<dbReference type="InterPro" id="IPR050808">
    <property type="entry name" value="Phage_Integrase"/>
</dbReference>
<dbReference type="CDD" id="cd00801">
    <property type="entry name" value="INT_P4_C"/>
    <property type="match status" value="1"/>
</dbReference>
<dbReference type="Proteomes" id="UP000709959">
    <property type="component" value="Unassembled WGS sequence"/>
</dbReference>